<name>A0A9P0M2V6_ACAOB</name>
<dbReference type="InterPro" id="IPR036047">
    <property type="entry name" value="F-box-like_dom_sf"/>
</dbReference>
<dbReference type="OrthoDB" id="6705608at2759"/>
<dbReference type="AlphaFoldDB" id="A0A9P0M2V6"/>
<comment type="caution">
    <text evidence="2">The sequence shown here is derived from an EMBL/GenBank/DDBJ whole genome shotgun (WGS) entry which is preliminary data.</text>
</comment>
<feature type="domain" description="F-box" evidence="1">
    <location>
        <begin position="1"/>
        <end position="45"/>
    </location>
</feature>
<dbReference type="Pfam" id="PF00646">
    <property type="entry name" value="F-box"/>
    <property type="match status" value="1"/>
</dbReference>
<dbReference type="EMBL" id="CAKOFQ010007998">
    <property type="protein sequence ID" value="CAH2010726.1"/>
    <property type="molecule type" value="Genomic_DNA"/>
</dbReference>
<evidence type="ECO:0000259" key="1">
    <source>
        <dbReference type="PROSITE" id="PS50181"/>
    </source>
</evidence>
<keyword evidence="3" id="KW-1185">Reference proteome</keyword>
<dbReference type="Proteomes" id="UP001152888">
    <property type="component" value="Unassembled WGS sequence"/>
</dbReference>
<gene>
    <name evidence="2" type="ORF">ACAOBT_LOCUS31729</name>
</gene>
<dbReference type="SUPFAM" id="SSF52047">
    <property type="entry name" value="RNI-like"/>
    <property type="match status" value="2"/>
</dbReference>
<dbReference type="InterPro" id="IPR001810">
    <property type="entry name" value="F-box_dom"/>
</dbReference>
<evidence type="ECO:0000313" key="3">
    <source>
        <dbReference type="Proteomes" id="UP001152888"/>
    </source>
</evidence>
<evidence type="ECO:0000313" key="2">
    <source>
        <dbReference type="EMBL" id="CAH2010726.1"/>
    </source>
</evidence>
<proteinExistence type="predicted"/>
<dbReference type="Gene3D" id="3.80.10.10">
    <property type="entry name" value="Ribonuclease Inhibitor"/>
    <property type="match status" value="2"/>
</dbReference>
<dbReference type="SUPFAM" id="SSF81383">
    <property type="entry name" value="F-box domain"/>
    <property type="match status" value="1"/>
</dbReference>
<organism evidence="2 3">
    <name type="scientific">Acanthoscelides obtectus</name>
    <name type="common">Bean weevil</name>
    <name type="synonym">Bruchus obtectus</name>
    <dbReference type="NCBI Taxonomy" id="200917"/>
    <lineage>
        <taxon>Eukaryota</taxon>
        <taxon>Metazoa</taxon>
        <taxon>Ecdysozoa</taxon>
        <taxon>Arthropoda</taxon>
        <taxon>Hexapoda</taxon>
        <taxon>Insecta</taxon>
        <taxon>Pterygota</taxon>
        <taxon>Neoptera</taxon>
        <taxon>Endopterygota</taxon>
        <taxon>Coleoptera</taxon>
        <taxon>Polyphaga</taxon>
        <taxon>Cucujiformia</taxon>
        <taxon>Chrysomeloidea</taxon>
        <taxon>Chrysomelidae</taxon>
        <taxon>Bruchinae</taxon>
        <taxon>Bruchini</taxon>
        <taxon>Acanthoscelides</taxon>
    </lineage>
</organism>
<dbReference type="CDD" id="cd09917">
    <property type="entry name" value="F-box_SF"/>
    <property type="match status" value="1"/>
</dbReference>
<reference evidence="2" key="1">
    <citation type="submission" date="2022-03" db="EMBL/GenBank/DDBJ databases">
        <authorList>
            <person name="Sayadi A."/>
        </authorList>
    </citation>
    <scope>NUCLEOTIDE SEQUENCE</scope>
</reference>
<sequence>MCDLLPIEILEKILAYLDTVDLIQFCDVYPKLQFVLQNGRVIRTIDFSRKFEVINLDICQFITTKLNYNCINTLKIDGIYWIPAEDLRRLIKRLDNLKELYALDTTLSVLENDIVEYFKLRRLSLTVEDVHFEQETVLFARHLSELKYFFVKITWKQEDHATGATNLMSFFSRMKQLKELWVCDIEESLNRIDYERITVSLPNLNKLVIKTRGMLPYYDWKYLGLYKVFECKRNHFETDCIWEKVRTRGSILRLSSFDSTKTGLEKGWNTFTSLCKDLPCGMSESRKLYLGEDIMNITFTDLNFCHTVLICNAKYYEAAFEMLSSPNAISLKRLSFRSCIFSTVEQDKLKTLTNGFKKNQINSEGHSFSEVAENIKYLTELEVYTCPDCIIDWSESGYISISTFANLERLTLEVLHLVDGSFLEEIFLKCGNLRFFSLTCENPNEMFFFNLCRHLRHASALRDFRLVYKKIAIDTLIKSFNSMRDKKLQRIFLSCEYIRYACKKTGKNIYAEFFQENPQLVLFFLVASKQTGKQNNDIQKTLNEYRDHPSKVFLMHKDISFVKTGFPIPSAHHDIVFNRTNVSVVHFEEFSTISS</sequence>
<dbReference type="InterPro" id="IPR032675">
    <property type="entry name" value="LRR_dom_sf"/>
</dbReference>
<accession>A0A9P0M2V6</accession>
<dbReference type="PROSITE" id="PS50181">
    <property type="entry name" value="FBOX"/>
    <property type="match status" value="1"/>
</dbReference>
<protein>
    <recommendedName>
        <fullName evidence="1">F-box domain-containing protein</fullName>
    </recommendedName>
</protein>